<keyword evidence="2" id="KW-1185">Reference proteome</keyword>
<dbReference type="EMBL" id="CADEAL010004212">
    <property type="protein sequence ID" value="CAB1454397.1"/>
    <property type="molecule type" value="Genomic_DNA"/>
</dbReference>
<name>A0A9N7Z948_PLEPL</name>
<accession>A0A9N7Z948</accession>
<proteinExistence type="predicted"/>
<sequence>MVAVQTSPTPAPAAEWICCLDKSNSVISCHVKPSRGSQRMHTPHRLMAKAAEQHHLTPFPLLSHLPGQKGVGGFEVH</sequence>
<dbReference type="AlphaFoldDB" id="A0A9N7Z948"/>
<evidence type="ECO:0000313" key="1">
    <source>
        <dbReference type="EMBL" id="CAB1454397.1"/>
    </source>
</evidence>
<reference evidence="1" key="1">
    <citation type="submission" date="2020-03" db="EMBL/GenBank/DDBJ databases">
        <authorList>
            <person name="Weist P."/>
        </authorList>
    </citation>
    <scope>NUCLEOTIDE SEQUENCE</scope>
</reference>
<evidence type="ECO:0000313" key="2">
    <source>
        <dbReference type="Proteomes" id="UP001153269"/>
    </source>
</evidence>
<gene>
    <name evidence="1" type="ORF">PLEPLA_LOCUS42163</name>
</gene>
<organism evidence="1 2">
    <name type="scientific">Pleuronectes platessa</name>
    <name type="common">European plaice</name>
    <dbReference type="NCBI Taxonomy" id="8262"/>
    <lineage>
        <taxon>Eukaryota</taxon>
        <taxon>Metazoa</taxon>
        <taxon>Chordata</taxon>
        <taxon>Craniata</taxon>
        <taxon>Vertebrata</taxon>
        <taxon>Euteleostomi</taxon>
        <taxon>Actinopterygii</taxon>
        <taxon>Neopterygii</taxon>
        <taxon>Teleostei</taxon>
        <taxon>Neoteleostei</taxon>
        <taxon>Acanthomorphata</taxon>
        <taxon>Carangaria</taxon>
        <taxon>Pleuronectiformes</taxon>
        <taxon>Pleuronectoidei</taxon>
        <taxon>Pleuronectidae</taxon>
        <taxon>Pleuronectes</taxon>
    </lineage>
</organism>
<protein>
    <submittedName>
        <fullName evidence="1">Uncharacterized protein</fullName>
    </submittedName>
</protein>
<comment type="caution">
    <text evidence="1">The sequence shown here is derived from an EMBL/GenBank/DDBJ whole genome shotgun (WGS) entry which is preliminary data.</text>
</comment>
<dbReference type="Proteomes" id="UP001153269">
    <property type="component" value="Unassembled WGS sequence"/>
</dbReference>